<gene>
    <name evidence="2" type="primary">SET2_1</name>
    <name evidence="2" type="ORF">QQS21_012721</name>
</gene>
<dbReference type="GO" id="GO:0032259">
    <property type="term" value="P:methylation"/>
    <property type="evidence" value="ECO:0007669"/>
    <property type="project" value="UniProtKB-KW"/>
</dbReference>
<dbReference type="Proteomes" id="UP001251528">
    <property type="component" value="Unassembled WGS sequence"/>
</dbReference>
<name>A0AAJ0FS78_9HYPO</name>
<sequence>MSRIKLEDGNANGLPEAMDTTESPPMSGTKEGASPESINGIKSESEGLNTPASGKPRLSRRSSQKAPEPEARLFNNLPNVSEESCKVFQVIRDCLYG</sequence>
<reference evidence="2" key="1">
    <citation type="submission" date="2023-06" db="EMBL/GenBank/DDBJ databases">
        <title>Conoideocrella luteorostrata (Hypocreales: Clavicipitaceae), a potential biocontrol fungus for elongate hemlock scale in United States Christmas tree production areas.</title>
        <authorList>
            <person name="Barrett H."/>
            <person name="Lovett B."/>
            <person name="Macias A.M."/>
            <person name="Stajich J.E."/>
            <person name="Kasson M.T."/>
        </authorList>
    </citation>
    <scope>NUCLEOTIDE SEQUENCE</scope>
    <source>
        <strain evidence="2">ARSEF 14590</strain>
    </source>
</reference>
<dbReference type="EMBL" id="JASWJB010000605">
    <property type="protein sequence ID" value="KAK2589604.1"/>
    <property type="molecule type" value="Genomic_DNA"/>
</dbReference>
<protein>
    <submittedName>
        <fullName evidence="2">Histone methyltransferase set2</fullName>
        <ecNumber evidence="2">2.1.1.354</ecNumber>
    </submittedName>
</protein>
<keyword evidence="3" id="KW-1185">Reference proteome</keyword>
<dbReference type="EC" id="2.1.1.354" evidence="2"/>
<accession>A0AAJ0FS78</accession>
<evidence type="ECO:0000313" key="3">
    <source>
        <dbReference type="Proteomes" id="UP001251528"/>
    </source>
</evidence>
<keyword evidence="2" id="KW-0808">Transferase</keyword>
<keyword evidence="2" id="KW-0489">Methyltransferase</keyword>
<proteinExistence type="predicted"/>
<feature type="compositionally biased region" description="Polar residues" evidence="1">
    <location>
        <begin position="36"/>
        <end position="52"/>
    </location>
</feature>
<comment type="caution">
    <text evidence="2">The sequence shown here is derived from an EMBL/GenBank/DDBJ whole genome shotgun (WGS) entry which is preliminary data.</text>
</comment>
<evidence type="ECO:0000256" key="1">
    <source>
        <dbReference type="SAM" id="MobiDB-lite"/>
    </source>
</evidence>
<evidence type="ECO:0000313" key="2">
    <source>
        <dbReference type="EMBL" id="KAK2589604.1"/>
    </source>
</evidence>
<organism evidence="2 3">
    <name type="scientific">Conoideocrella luteorostrata</name>
    <dbReference type="NCBI Taxonomy" id="1105319"/>
    <lineage>
        <taxon>Eukaryota</taxon>
        <taxon>Fungi</taxon>
        <taxon>Dikarya</taxon>
        <taxon>Ascomycota</taxon>
        <taxon>Pezizomycotina</taxon>
        <taxon>Sordariomycetes</taxon>
        <taxon>Hypocreomycetidae</taxon>
        <taxon>Hypocreales</taxon>
        <taxon>Clavicipitaceae</taxon>
        <taxon>Conoideocrella</taxon>
    </lineage>
</organism>
<feature type="non-terminal residue" evidence="2">
    <location>
        <position position="97"/>
    </location>
</feature>
<dbReference type="AlphaFoldDB" id="A0AAJ0FS78"/>
<dbReference type="GO" id="GO:0140999">
    <property type="term" value="F:histone H3K4 trimethyltransferase activity"/>
    <property type="evidence" value="ECO:0007669"/>
    <property type="project" value="UniProtKB-EC"/>
</dbReference>
<feature type="region of interest" description="Disordered" evidence="1">
    <location>
        <begin position="1"/>
        <end position="75"/>
    </location>
</feature>